<feature type="region of interest" description="Disordered" evidence="1">
    <location>
        <begin position="450"/>
        <end position="522"/>
    </location>
</feature>
<protein>
    <submittedName>
        <fullName evidence="2">Uncharacterized protein</fullName>
    </submittedName>
</protein>
<evidence type="ECO:0000256" key="1">
    <source>
        <dbReference type="SAM" id="MobiDB-lite"/>
    </source>
</evidence>
<comment type="caution">
    <text evidence="2">The sequence shown here is derived from an EMBL/GenBank/DDBJ whole genome shotgun (WGS) entry which is preliminary data.</text>
</comment>
<dbReference type="EMBL" id="AHZU02001870">
    <property type="protein sequence ID" value="KFG28745.1"/>
    <property type="molecule type" value="Genomic_DNA"/>
</dbReference>
<dbReference type="AlphaFoldDB" id="A0A086J9C7"/>
<feature type="region of interest" description="Disordered" evidence="1">
    <location>
        <begin position="330"/>
        <end position="368"/>
    </location>
</feature>
<evidence type="ECO:0000313" key="2">
    <source>
        <dbReference type="EMBL" id="KFG28745.1"/>
    </source>
</evidence>
<feature type="region of interest" description="Disordered" evidence="1">
    <location>
        <begin position="248"/>
        <end position="267"/>
    </location>
</feature>
<dbReference type="VEuPathDB" id="ToxoDB:TGDOM2_273330"/>
<evidence type="ECO:0000313" key="3">
    <source>
        <dbReference type="Proteomes" id="UP000028837"/>
    </source>
</evidence>
<dbReference type="Proteomes" id="UP000028837">
    <property type="component" value="Unassembled WGS sequence"/>
</dbReference>
<feature type="compositionally biased region" description="Basic and acidic residues" evidence="1">
    <location>
        <begin position="351"/>
        <end position="360"/>
    </location>
</feature>
<proteinExistence type="predicted"/>
<feature type="compositionally biased region" description="Low complexity" evidence="1">
    <location>
        <begin position="248"/>
        <end position="266"/>
    </location>
</feature>
<feature type="compositionally biased region" description="Basic and acidic residues" evidence="1">
    <location>
        <begin position="457"/>
        <end position="501"/>
    </location>
</feature>
<organism evidence="2 3">
    <name type="scientific">Toxoplasma gondii GAB2-2007-GAL-DOM2</name>
    <dbReference type="NCBI Taxonomy" id="1130820"/>
    <lineage>
        <taxon>Eukaryota</taxon>
        <taxon>Sar</taxon>
        <taxon>Alveolata</taxon>
        <taxon>Apicomplexa</taxon>
        <taxon>Conoidasida</taxon>
        <taxon>Coccidia</taxon>
        <taxon>Eucoccidiorida</taxon>
        <taxon>Eimeriorina</taxon>
        <taxon>Sarcocystidae</taxon>
        <taxon>Toxoplasma</taxon>
    </lineage>
</organism>
<accession>A0A086J9C7</accession>
<name>A0A086J9C7_TOXGO</name>
<feature type="compositionally biased region" description="Basic and acidic residues" evidence="1">
    <location>
        <begin position="845"/>
        <end position="871"/>
    </location>
</feature>
<feature type="region of interest" description="Disordered" evidence="1">
    <location>
        <begin position="836"/>
        <end position="890"/>
    </location>
</feature>
<sequence>MFSSQKEQTRRRRPGLRSSSLNAFFCRSILPLSAQFMCLHFCLVASVSFVDTHALAYPAAPLSSFTPSRRSARSWDSGKPEKDQWFFSPLFACTSCEFPRRQAPSSSRCSSASPAFLQSLTLPVSSLSAPRPAALRAVGISSSFASAWFLSESLCSTNRVFSARSPHSSVPFPLACEANQESKSVPKLRSKRDQGQGNRLITSVGLPSRWASPIFLSAPHPTLGVNAFRRLSFPSTLSSSSCSAASSSVSASASSPSSSSSPSPSAEGGWCMFPRWLLGDWTLRILWPSASSQQSRFPSWDPFASLASPPCLRSLFPNTPGDDTLANEEEASLCADPERGDSSRSGENWLDGERRPERKAHIQGGACAASDARRAGDVEVLKNLRASLTSSSDLPSFQFPRQQRATDAAGASPVSLSNFRWLTAVQRSAILRASSLRFRIRLLPAGRLALLGGGHRGSQDDVPAERSRAGEGGEAARRVDEREAEQREGEERKLEGRKGEGPETDSEDAAPRGQPTDITSVPRCLHMVRGKASGTVSSHVENADKDACLFFAETNENSREPEQDGTTAANPGLCLEPLYWRYTPATRRLVVELALLPHLLVLRFSCGITWGNALSSADIARACRASVSTARTIFASRVPHGFARLIDEEAKTRKEREEAFSERPAPESLDERESLLLAAALAGGVRGRGIVSVRSLLCDEGRDGKKVERQDAPERFQDAEDVGSVFATSPGSERGDTQVREQEGARFHRGMLTLEMLRACAPSKRAPPRWSVASIPLGEAYIQLKKPVSGSAIVRSRLSLLPRRGVLRLRTGAERHAFLQEFRLLQQVQKSFLERQVKQNSPEAAVRESARRLGDTNGEPERSERTQEGQKNESSGPGVTERISEVERDREAWWQHKSGRRVQALGEKAGEIQETKGYEHGRHDTAAKACEAVHHQELPEEAVGGLIRTGTEENIGNAVESTTSERELQRLFEERAQSFGSLLRSRGKKRRTRRPAPRECVIPVVALAINAKIIGWTLPLPSLASASCGSLHITEKGKRRGNPEGTRCVEDSEAKKAIAAAQLHWRVCRRLSRPDYKVEHVVYVPSSRLVNFVVKRDNEEHQSS</sequence>
<dbReference type="OrthoDB" id="10388713at2759"/>
<gene>
    <name evidence="2" type="ORF">TGDOM2_273330</name>
</gene>
<reference evidence="2 3" key="1">
    <citation type="submission" date="2014-02" db="EMBL/GenBank/DDBJ databases">
        <authorList>
            <person name="Sibley D."/>
            <person name="Venepally P."/>
            <person name="Karamycheva S."/>
            <person name="Hadjithomas M."/>
            <person name="Khan A."/>
            <person name="Brunk B."/>
            <person name="Roos D."/>
            <person name="Caler E."/>
            <person name="Lorenzi H."/>
        </authorList>
    </citation>
    <scope>NUCLEOTIDE SEQUENCE [LARGE SCALE GENOMIC DNA]</scope>
    <source>
        <strain evidence="2 3">GAB2-2007-GAL-DOM2</strain>
    </source>
</reference>